<evidence type="ECO:0000256" key="5">
    <source>
        <dbReference type="ARBA" id="ARBA00022679"/>
    </source>
</evidence>
<organism evidence="11 12">
    <name type="scientific">Meloidogyne enterolobii</name>
    <name type="common">Root-knot nematode worm</name>
    <name type="synonym">Meloidogyne mayaguensis</name>
    <dbReference type="NCBI Taxonomy" id="390850"/>
    <lineage>
        <taxon>Eukaryota</taxon>
        <taxon>Metazoa</taxon>
        <taxon>Ecdysozoa</taxon>
        <taxon>Nematoda</taxon>
        <taxon>Chromadorea</taxon>
        <taxon>Rhabditida</taxon>
        <taxon>Tylenchina</taxon>
        <taxon>Tylenchomorpha</taxon>
        <taxon>Tylenchoidea</taxon>
        <taxon>Meloidogynidae</taxon>
        <taxon>Meloidogyninae</taxon>
        <taxon>Meloidogyne</taxon>
    </lineage>
</organism>
<dbReference type="GO" id="GO:0042393">
    <property type="term" value="F:histone binding"/>
    <property type="evidence" value="ECO:0007669"/>
    <property type="project" value="InterPro"/>
</dbReference>
<gene>
    <name evidence="11" type="ORF">MENT_LOCUS41561</name>
</gene>
<evidence type="ECO:0000256" key="7">
    <source>
        <dbReference type="ARBA" id="ARBA00023315"/>
    </source>
</evidence>
<evidence type="ECO:0000256" key="3">
    <source>
        <dbReference type="ARBA" id="ARBA00013184"/>
    </source>
</evidence>
<evidence type="ECO:0000256" key="1">
    <source>
        <dbReference type="ARBA" id="ARBA00004123"/>
    </source>
</evidence>
<dbReference type="InterPro" id="IPR013523">
    <property type="entry name" value="Hist_AcTrfase_HAT1_C"/>
</dbReference>
<evidence type="ECO:0000256" key="6">
    <source>
        <dbReference type="ARBA" id="ARBA00023242"/>
    </source>
</evidence>
<feature type="domain" description="Histone acetyltransferase type B catalytic subunit C-terminal" evidence="10">
    <location>
        <begin position="284"/>
        <end position="335"/>
    </location>
</feature>
<sequence length="425" mass="50068">MQLDSVIAGQENDDEYVADALLAVKLNFVSSTDEIDKFPKYSPEFAYQHFGETEKIVGYKNLSVNVIYSDASLFLTSLVKYDGILNGNSAIQADNIVEKIKDALPSTQLDAYLPFDKFKDKLVEQTKFRPYGELISKFYIEQEIGKERCFELYKFDKLETDPRLEEGIKFLERAQSIAFWYIESVQYTDEEDPRFFNYFLFESLKSSNNGLSRWKFAGYANLYRFYHYPDKDRIRIAQILLAPPFRKMGLGPKFLQAIYSDLWRIETVWDITAEVPADSFVIMRDYVDALNCSKLPQFSKENLMNGFNTEMYKIAREKYKLCKMQARRIYEILRLFHTKVNVPEELKQFKEDVFKRLKKLVMDPKRDRGRIAQSFADDEQSLAIAMMAFEPEQQQHQLETLYENLVNNYRIVLDLLAKYEKEFVK</sequence>
<keyword evidence="7" id="KW-0012">Acyltransferase</keyword>
<comment type="subcellular location">
    <subcellularLocation>
        <location evidence="1">Nucleus</location>
    </subcellularLocation>
</comment>
<dbReference type="EMBL" id="CAJEWN010000718">
    <property type="protein sequence ID" value="CAD2188881.1"/>
    <property type="molecule type" value="Genomic_DNA"/>
</dbReference>
<dbReference type="InterPro" id="IPR048776">
    <property type="entry name" value="HAT1_C"/>
</dbReference>
<dbReference type="GO" id="GO:0005634">
    <property type="term" value="C:nucleus"/>
    <property type="evidence" value="ECO:0007669"/>
    <property type="project" value="UniProtKB-SubCell"/>
</dbReference>
<evidence type="ECO:0000313" key="11">
    <source>
        <dbReference type="EMBL" id="CAD2188881.1"/>
    </source>
</evidence>
<dbReference type="GO" id="GO:0000781">
    <property type="term" value="C:chromosome, telomeric region"/>
    <property type="evidence" value="ECO:0007669"/>
    <property type="project" value="GOC"/>
</dbReference>
<keyword evidence="6" id="KW-0539">Nucleus</keyword>
<dbReference type="Gene3D" id="3.90.360.10">
    <property type="entry name" value="Histone acetyl transferase 1 (HAT1), N-terminal domain"/>
    <property type="match status" value="1"/>
</dbReference>
<dbReference type="InterPro" id="IPR016181">
    <property type="entry name" value="Acyl_CoA_acyltransferase"/>
</dbReference>
<evidence type="ECO:0000313" key="12">
    <source>
        <dbReference type="Proteomes" id="UP000580250"/>
    </source>
</evidence>
<evidence type="ECO:0000256" key="8">
    <source>
        <dbReference type="ARBA" id="ARBA00048017"/>
    </source>
</evidence>
<evidence type="ECO:0000259" key="9">
    <source>
        <dbReference type="Pfam" id="PF10394"/>
    </source>
</evidence>
<evidence type="ECO:0000256" key="2">
    <source>
        <dbReference type="ARBA" id="ARBA00010543"/>
    </source>
</evidence>
<dbReference type="InterPro" id="IPR019467">
    <property type="entry name" value="Hat1_N"/>
</dbReference>
<dbReference type="GO" id="GO:0004402">
    <property type="term" value="F:histone acetyltransferase activity"/>
    <property type="evidence" value="ECO:0007669"/>
    <property type="project" value="InterPro"/>
</dbReference>
<keyword evidence="5" id="KW-0808">Transferase</keyword>
<name>A0A6V7WPD9_MELEN</name>
<dbReference type="Proteomes" id="UP000580250">
    <property type="component" value="Unassembled WGS sequence"/>
</dbReference>
<comment type="similarity">
    <text evidence="2">Belongs to the HAT1 family.</text>
</comment>
<comment type="catalytic activity">
    <reaction evidence="8">
        <text>L-lysyl-[protein] + acetyl-CoA = N(6)-acetyl-L-lysyl-[protein] + CoA + H(+)</text>
        <dbReference type="Rhea" id="RHEA:45948"/>
        <dbReference type="Rhea" id="RHEA-COMP:9752"/>
        <dbReference type="Rhea" id="RHEA-COMP:10731"/>
        <dbReference type="ChEBI" id="CHEBI:15378"/>
        <dbReference type="ChEBI" id="CHEBI:29969"/>
        <dbReference type="ChEBI" id="CHEBI:57287"/>
        <dbReference type="ChEBI" id="CHEBI:57288"/>
        <dbReference type="ChEBI" id="CHEBI:61930"/>
        <dbReference type="EC" id="2.3.1.48"/>
    </reaction>
</comment>
<dbReference type="InterPro" id="IPR017380">
    <property type="entry name" value="Hist_AcTrfase_B-typ_cat-su"/>
</dbReference>
<comment type="caution">
    <text evidence="11">The sequence shown here is derived from an EMBL/GenBank/DDBJ whole genome shotgun (WGS) entry which is preliminary data.</text>
</comment>
<dbReference type="SUPFAM" id="SSF55729">
    <property type="entry name" value="Acyl-CoA N-acyltransferases (Nat)"/>
    <property type="match status" value="1"/>
</dbReference>
<dbReference type="Pfam" id="PF10394">
    <property type="entry name" value="Hat1_N"/>
    <property type="match status" value="1"/>
</dbReference>
<accession>A0A6V7WPD9</accession>
<evidence type="ECO:0000259" key="10">
    <source>
        <dbReference type="Pfam" id="PF21183"/>
    </source>
</evidence>
<dbReference type="Gene3D" id="1.10.10.390">
    <property type="match status" value="1"/>
</dbReference>
<dbReference type="InterPro" id="IPR037113">
    <property type="entry name" value="Hat1_N_sf"/>
</dbReference>
<dbReference type="PANTHER" id="PTHR12046">
    <property type="entry name" value="HISTONE ACETYLTRANSFERASE TYPE B CATALYTIC SUBUNIT"/>
    <property type="match status" value="1"/>
</dbReference>
<dbReference type="EC" id="2.3.1.48" evidence="3"/>
<dbReference type="OrthoDB" id="10253098at2759"/>
<reference evidence="11 12" key="1">
    <citation type="submission" date="2020-08" db="EMBL/GenBank/DDBJ databases">
        <authorList>
            <person name="Koutsovoulos G."/>
            <person name="Danchin GJ E."/>
        </authorList>
    </citation>
    <scope>NUCLEOTIDE SEQUENCE [LARGE SCALE GENOMIC DNA]</scope>
</reference>
<evidence type="ECO:0000256" key="4">
    <source>
        <dbReference type="ARBA" id="ARBA00021268"/>
    </source>
</evidence>
<dbReference type="Pfam" id="PF21183">
    <property type="entry name" value="HAT1_C"/>
    <property type="match status" value="1"/>
</dbReference>
<dbReference type="AlphaFoldDB" id="A0A6V7WPD9"/>
<dbReference type="GO" id="GO:0031509">
    <property type="term" value="P:subtelomeric heterochromatin formation"/>
    <property type="evidence" value="ECO:0007669"/>
    <property type="project" value="InterPro"/>
</dbReference>
<dbReference type="Gene3D" id="3.40.630.30">
    <property type="match status" value="1"/>
</dbReference>
<protein>
    <recommendedName>
        <fullName evidence="4">Histone acetyltransferase type B catalytic subunit</fullName>
        <ecNumber evidence="3">2.3.1.48</ecNumber>
    </recommendedName>
</protein>
<feature type="domain" description="Histone acetyl transferase HAT1 N-terminal" evidence="9">
    <location>
        <begin position="17"/>
        <end position="183"/>
    </location>
</feature>
<proteinExistence type="inferred from homology"/>